<feature type="signal peptide" evidence="2">
    <location>
        <begin position="1"/>
        <end position="23"/>
    </location>
</feature>
<sequence>MAVTATVLLLAALTTIVAGTLHAGDHESAPGRLLVGYALAWALFAAAAWTVRRLPRRTATVLVLLGTAAVLLAGLATPPRTSNDAYRYACAVAVVPHQV</sequence>
<name>A0A9X1PYK3_STRM4</name>
<comment type="caution">
    <text evidence="3">The sequence shown here is derived from an EMBL/GenBank/DDBJ whole genome shotgun (WGS) entry which is preliminary data.</text>
</comment>
<dbReference type="AlphaFoldDB" id="A0A9X1PYK3"/>
<evidence type="ECO:0000256" key="1">
    <source>
        <dbReference type="SAM" id="Phobius"/>
    </source>
</evidence>
<keyword evidence="1" id="KW-1133">Transmembrane helix</keyword>
<dbReference type="RefSeq" id="WP_234764200.1">
    <property type="nucleotide sequence ID" value="NZ_JAKEIP010000079.1"/>
</dbReference>
<evidence type="ECO:0008006" key="5">
    <source>
        <dbReference type="Google" id="ProtNLM"/>
    </source>
</evidence>
<accession>A0A9X1PYK3</accession>
<keyword evidence="1" id="KW-0472">Membrane</keyword>
<keyword evidence="1" id="KW-0812">Transmembrane</keyword>
<evidence type="ECO:0000313" key="3">
    <source>
        <dbReference type="EMBL" id="MCF1595877.1"/>
    </source>
</evidence>
<keyword evidence="2" id="KW-0732">Signal</keyword>
<feature type="transmembrane region" description="Helical" evidence="1">
    <location>
        <begin position="34"/>
        <end position="51"/>
    </location>
</feature>
<organism evidence="3 4">
    <name type="scientific">Streptomyces muensis</name>
    <dbReference type="NCBI Taxonomy" id="1077944"/>
    <lineage>
        <taxon>Bacteria</taxon>
        <taxon>Bacillati</taxon>
        <taxon>Actinomycetota</taxon>
        <taxon>Actinomycetes</taxon>
        <taxon>Kitasatosporales</taxon>
        <taxon>Streptomycetaceae</taxon>
        <taxon>Streptomyces</taxon>
    </lineage>
</organism>
<feature type="chain" id="PRO_5040787420" description="Integral membrane protein" evidence="2">
    <location>
        <begin position="24"/>
        <end position="99"/>
    </location>
</feature>
<evidence type="ECO:0000256" key="2">
    <source>
        <dbReference type="SAM" id="SignalP"/>
    </source>
</evidence>
<reference evidence="3" key="1">
    <citation type="submission" date="2022-01" db="EMBL/GenBank/DDBJ databases">
        <title>Draft Genome Sequences of Seven Type Strains of the Genus Streptomyces.</title>
        <authorList>
            <person name="Aziz S."/>
            <person name="Coretto E."/>
            <person name="Chronakova A."/>
            <person name="Sproer C."/>
            <person name="Huber K."/>
            <person name="Nouioui I."/>
            <person name="Gross H."/>
        </authorList>
    </citation>
    <scope>NUCLEOTIDE SEQUENCE</scope>
    <source>
        <strain evidence="3">DSM 103493</strain>
    </source>
</reference>
<dbReference type="EMBL" id="JAKEIP010000079">
    <property type="protein sequence ID" value="MCF1595877.1"/>
    <property type="molecule type" value="Genomic_DNA"/>
</dbReference>
<proteinExistence type="predicted"/>
<gene>
    <name evidence="3" type="ORF">L0P92_20230</name>
</gene>
<keyword evidence="4" id="KW-1185">Reference proteome</keyword>
<feature type="transmembrane region" description="Helical" evidence="1">
    <location>
        <begin position="58"/>
        <end position="77"/>
    </location>
</feature>
<evidence type="ECO:0000313" key="4">
    <source>
        <dbReference type="Proteomes" id="UP001139384"/>
    </source>
</evidence>
<protein>
    <recommendedName>
        <fullName evidence="5">Integral membrane protein</fullName>
    </recommendedName>
</protein>
<dbReference type="Proteomes" id="UP001139384">
    <property type="component" value="Unassembled WGS sequence"/>
</dbReference>